<evidence type="ECO:0000259" key="1">
    <source>
        <dbReference type="Pfam" id="PF01551"/>
    </source>
</evidence>
<dbReference type="EMBL" id="UOEO01000195">
    <property type="protein sequence ID" value="VAW22013.1"/>
    <property type="molecule type" value="Genomic_DNA"/>
</dbReference>
<dbReference type="InterPro" id="IPR050570">
    <property type="entry name" value="Cell_wall_metabolism_enzyme"/>
</dbReference>
<dbReference type="Pfam" id="PF01551">
    <property type="entry name" value="Peptidase_M23"/>
    <property type="match status" value="1"/>
</dbReference>
<dbReference type="Gene3D" id="2.70.70.10">
    <property type="entry name" value="Glucose Permease (Domain IIA)"/>
    <property type="match status" value="1"/>
</dbReference>
<reference evidence="2" key="1">
    <citation type="submission" date="2018-06" db="EMBL/GenBank/DDBJ databases">
        <authorList>
            <person name="Zhirakovskaya E."/>
        </authorList>
    </citation>
    <scope>NUCLEOTIDE SEQUENCE</scope>
</reference>
<dbReference type="SUPFAM" id="SSF51261">
    <property type="entry name" value="Duplicated hybrid motif"/>
    <property type="match status" value="1"/>
</dbReference>
<dbReference type="PANTHER" id="PTHR21666">
    <property type="entry name" value="PEPTIDASE-RELATED"/>
    <property type="match status" value="1"/>
</dbReference>
<accession>A0A3B0U0Z5</accession>
<feature type="non-terminal residue" evidence="2">
    <location>
        <position position="1"/>
    </location>
</feature>
<sequence length="50" mass="5424">KAISVQKDQVVRRGQKLGTVGMTGSVNRPQLHFELRQGATPVDPVPRLAS</sequence>
<feature type="domain" description="M23ase beta-sheet core" evidence="1">
    <location>
        <begin position="2"/>
        <end position="44"/>
    </location>
</feature>
<name>A0A3B0U0Z5_9ZZZZ</name>
<dbReference type="InterPro" id="IPR016047">
    <property type="entry name" value="M23ase_b-sheet_dom"/>
</dbReference>
<protein>
    <recommendedName>
        <fullName evidence="1">M23ase beta-sheet core domain-containing protein</fullName>
    </recommendedName>
</protein>
<dbReference type="GO" id="GO:0004222">
    <property type="term" value="F:metalloendopeptidase activity"/>
    <property type="evidence" value="ECO:0007669"/>
    <property type="project" value="TreeGrafter"/>
</dbReference>
<dbReference type="InterPro" id="IPR011055">
    <property type="entry name" value="Dup_hybrid_motif"/>
</dbReference>
<dbReference type="CDD" id="cd12797">
    <property type="entry name" value="M23_peptidase"/>
    <property type="match status" value="1"/>
</dbReference>
<dbReference type="AlphaFoldDB" id="A0A3B0U0Z5"/>
<gene>
    <name evidence="2" type="ORF">MNBD_ALPHA12-2138</name>
</gene>
<dbReference type="PANTHER" id="PTHR21666:SF270">
    <property type="entry name" value="MUREIN HYDROLASE ACTIVATOR ENVC"/>
    <property type="match status" value="1"/>
</dbReference>
<organism evidence="2">
    <name type="scientific">hydrothermal vent metagenome</name>
    <dbReference type="NCBI Taxonomy" id="652676"/>
    <lineage>
        <taxon>unclassified sequences</taxon>
        <taxon>metagenomes</taxon>
        <taxon>ecological metagenomes</taxon>
    </lineage>
</organism>
<proteinExistence type="predicted"/>
<evidence type="ECO:0000313" key="2">
    <source>
        <dbReference type="EMBL" id="VAW22013.1"/>
    </source>
</evidence>